<keyword evidence="4 7" id="KW-0802">TPR repeat</keyword>
<dbReference type="SMART" id="SM00028">
    <property type="entry name" value="TPR"/>
    <property type="match status" value="6"/>
</dbReference>
<dbReference type="PANTHER" id="PTHR45188:SF2">
    <property type="entry name" value="DNAJ HOMOLOG SUBFAMILY C MEMBER 7"/>
    <property type="match status" value="1"/>
</dbReference>
<dbReference type="Pfam" id="PF00097">
    <property type="entry name" value="zf-C3HC4"/>
    <property type="match status" value="1"/>
</dbReference>
<dbReference type="InterPro" id="IPR001841">
    <property type="entry name" value="Znf_RING"/>
</dbReference>
<keyword evidence="3 6" id="KW-0863">Zinc-finger</keyword>
<dbReference type="InterPro" id="IPR013083">
    <property type="entry name" value="Znf_RING/FYVE/PHD"/>
</dbReference>
<dbReference type="PROSITE" id="PS50076">
    <property type="entry name" value="DNAJ_2"/>
    <property type="match status" value="1"/>
</dbReference>
<dbReference type="InterPro" id="IPR018957">
    <property type="entry name" value="Znf_C3HC4_RING-type"/>
</dbReference>
<evidence type="ECO:0000256" key="4">
    <source>
        <dbReference type="ARBA" id="ARBA00022803"/>
    </source>
</evidence>
<evidence type="ECO:0000259" key="8">
    <source>
        <dbReference type="PROSITE" id="PS50076"/>
    </source>
</evidence>
<feature type="domain" description="RING-type" evidence="9">
    <location>
        <begin position="20"/>
        <end position="84"/>
    </location>
</feature>
<dbReference type="InterPro" id="IPR017907">
    <property type="entry name" value="Znf_RING_CS"/>
</dbReference>
<dbReference type="PANTHER" id="PTHR45188">
    <property type="entry name" value="DNAJ PROTEIN P58IPK HOMOLOG"/>
    <property type="match status" value="1"/>
</dbReference>
<dbReference type="Pfam" id="PF14559">
    <property type="entry name" value="TPR_19"/>
    <property type="match status" value="1"/>
</dbReference>
<dbReference type="SUPFAM" id="SSF57850">
    <property type="entry name" value="RING/U-box"/>
    <property type="match status" value="1"/>
</dbReference>
<dbReference type="Gene3D" id="1.10.287.110">
    <property type="entry name" value="DnaJ domain"/>
    <property type="match status" value="1"/>
</dbReference>
<evidence type="ECO:0000313" key="10">
    <source>
        <dbReference type="EMBL" id="CAD8855995.1"/>
    </source>
</evidence>
<dbReference type="InterPro" id="IPR011990">
    <property type="entry name" value="TPR-like_helical_dom_sf"/>
</dbReference>
<name>A0A7S1AJ66_NOCSC</name>
<proteinExistence type="predicted"/>
<feature type="repeat" description="TPR" evidence="7">
    <location>
        <begin position="150"/>
        <end position="183"/>
    </location>
</feature>
<evidence type="ECO:0000256" key="1">
    <source>
        <dbReference type="ARBA" id="ARBA00022723"/>
    </source>
</evidence>
<dbReference type="InterPro" id="IPR019734">
    <property type="entry name" value="TPR_rpt"/>
</dbReference>
<feature type="repeat" description="TPR" evidence="7">
    <location>
        <begin position="187"/>
        <end position="220"/>
    </location>
</feature>
<accession>A0A7S1AJ66</accession>
<keyword evidence="5" id="KW-0862">Zinc</keyword>
<dbReference type="Gene3D" id="1.25.40.10">
    <property type="entry name" value="Tetratricopeptide repeat domain"/>
    <property type="match status" value="3"/>
</dbReference>
<dbReference type="SUPFAM" id="SSF46565">
    <property type="entry name" value="Chaperone J-domain"/>
    <property type="match status" value="1"/>
</dbReference>
<protein>
    <submittedName>
        <fullName evidence="10">Uncharacterized protein</fullName>
    </submittedName>
</protein>
<dbReference type="PROSITE" id="PS50005">
    <property type="entry name" value="TPR"/>
    <property type="match status" value="3"/>
</dbReference>
<reference evidence="10" key="1">
    <citation type="submission" date="2021-01" db="EMBL/GenBank/DDBJ databases">
        <authorList>
            <person name="Corre E."/>
            <person name="Pelletier E."/>
            <person name="Niang G."/>
            <person name="Scheremetjew M."/>
            <person name="Finn R."/>
            <person name="Kale V."/>
            <person name="Holt S."/>
            <person name="Cochrane G."/>
            <person name="Meng A."/>
            <person name="Brown T."/>
            <person name="Cohen L."/>
        </authorList>
    </citation>
    <scope>NUCLEOTIDE SEQUENCE</scope>
</reference>
<dbReference type="CDD" id="cd06257">
    <property type="entry name" value="DnaJ"/>
    <property type="match status" value="1"/>
</dbReference>
<feature type="domain" description="J" evidence="8">
    <location>
        <begin position="517"/>
        <end position="592"/>
    </location>
</feature>
<dbReference type="InterPro" id="IPR036869">
    <property type="entry name" value="J_dom_sf"/>
</dbReference>
<feature type="repeat" description="TPR" evidence="7">
    <location>
        <begin position="329"/>
        <end position="362"/>
    </location>
</feature>
<dbReference type="PROSITE" id="PS50089">
    <property type="entry name" value="ZF_RING_2"/>
    <property type="match status" value="1"/>
</dbReference>
<dbReference type="Gene3D" id="3.30.40.10">
    <property type="entry name" value="Zinc/RING finger domain, C3HC4 (zinc finger)"/>
    <property type="match status" value="1"/>
</dbReference>
<evidence type="ECO:0000256" key="7">
    <source>
        <dbReference type="PROSITE-ProRule" id="PRU00339"/>
    </source>
</evidence>
<sequence>MGFAFEYVVSDDSHTKEFTCAICLDLVMAPVISPCSHLFCQSCLITWMKSRTEGASEQDMDVDTPEEPVLPSGPFQSAQCPTCKQSVSITELSDLKVANPLAWRVLGHVRCRCPLGCNWQGEYSEVQSHVTSTDSHRTAEKSTSAASDVAQSLKELGNQHFKNGAYRDALQLYSKAINAGADKVETAKLYANRAAAWLTLEAYQEAIQDCQAAIVLDPTYARAYVRLASALCEVGKIDEAMAVLERRQEPEAQAKAVSVKELFQTIEDGKAHLISKRFSDALLAFQKGMVLCKNDVVQCWLARSMLATSHCDQVLRLTQQLLKRNSQNAEVLVVRGMALLMEMQLDGAIVCLREAVRLAPDAGEMVTCFKMAKPVREKFDAGKKASEGREFSEAFDIFTAAIDLIRGWSPEDAACCGHAAGMANGRIHAELLSERANTLLRLKRFEECIRDCNEALRIRMDCKAAVIMRTNALIGLNMLQEAVASVESVRTMFENDVTVQHAHQRAVFELRKSKRPDYYARLSGGDVVLTSLSTQNDIKHAYKQRCLELHPDKHAGKTEEEINEAERKFKLAGEAFEILTDTEKKKLYDDGFDKATLEKKLEEMHKHSHRQDRGWAS</sequence>
<keyword evidence="2" id="KW-0677">Repeat</keyword>
<gene>
    <name evidence="10" type="ORF">NSCI0253_LOCUS30347</name>
</gene>
<dbReference type="PROSITE" id="PS00518">
    <property type="entry name" value="ZF_RING_1"/>
    <property type="match status" value="1"/>
</dbReference>
<evidence type="ECO:0000256" key="6">
    <source>
        <dbReference type="PROSITE-ProRule" id="PRU00175"/>
    </source>
</evidence>
<dbReference type="SMART" id="SM00184">
    <property type="entry name" value="RING"/>
    <property type="match status" value="1"/>
</dbReference>
<dbReference type="SUPFAM" id="SSF48452">
    <property type="entry name" value="TPR-like"/>
    <property type="match status" value="3"/>
</dbReference>
<dbReference type="AlphaFoldDB" id="A0A7S1AJ66"/>
<evidence type="ECO:0000256" key="5">
    <source>
        <dbReference type="ARBA" id="ARBA00022833"/>
    </source>
</evidence>
<dbReference type="Pfam" id="PF00226">
    <property type="entry name" value="DnaJ"/>
    <property type="match status" value="1"/>
</dbReference>
<dbReference type="EMBL" id="HBFQ01042840">
    <property type="protein sequence ID" value="CAD8855995.1"/>
    <property type="molecule type" value="Transcribed_RNA"/>
</dbReference>
<evidence type="ECO:0000259" key="9">
    <source>
        <dbReference type="PROSITE" id="PS50089"/>
    </source>
</evidence>
<keyword evidence="1" id="KW-0479">Metal-binding</keyword>
<dbReference type="GO" id="GO:0008270">
    <property type="term" value="F:zinc ion binding"/>
    <property type="evidence" value="ECO:0007669"/>
    <property type="project" value="UniProtKB-KW"/>
</dbReference>
<dbReference type="PROSITE" id="PS00636">
    <property type="entry name" value="DNAJ_1"/>
    <property type="match status" value="1"/>
</dbReference>
<dbReference type="InterPro" id="IPR018253">
    <property type="entry name" value="DnaJ_domain_CS"/>
</dbReference>
<organism evidence="10">
    <name type="scientific">Noctiluca scintillans</name>
    <name type="common">Sea sparkle</name>
    <name type="synonym">Red tide dinoflagellate</name>
    <dbReference type="NCBI Taxonomy" id="2966"/>
    <lineage>
        <taxon>Eukaryota</taxon>
        <taxon>Sar</taxon>
        <taxon>Alveolata</taxon>
        <taxon>Dinophyceae</taxon>
        <taxon>Noctilucales</taxon>
        <taxon>Noctilucaceae</taxon>
        <taxon>Noctiluca</taxon>
    </lineage>
</organism>
<dbReference type="SMART" id="SM00271">
    <property type="entry name" value="DnaJ"/>
    <property type="match status" value="1"/>
</dbReference>
<dbReference type="GO" id="GO:0005737">
    <property type="term" value="C:cytoplasm"/>
    <property type="evidence" value="ECO:0007669"/>
    <property type="project" value="UniProtKB-ARBA"/>
</dbReference>
<dbReference type="PRINTS" id="PR00625">
    <property type="entry name" value="JDOMAIN"/>
</dbReference>
<evidence type="ECO:0000256" key="2">
    <source>
        <dbReference type="ARBA" id="ARBA00022737"/>
    </source>
</evidence>
<evidence type="ECO:0000256" key="3">
    <source>
        <dbReference type="ARBA" id="ARBA00022771"/>
    </source>
</evidence>
<dbReference type="InterPro" id="IPR001623">
    <property type="entry name" value="DnaJ_domain"/>
</dbReference>